<dbReference type="NCBIfam" id="TIGR02464">
    <property type="entry name" value="ribofla_fusion"/>
    <property type="match status" value="1"/>
</dbReference>
<name>A0A6A6R1V1_9PEZI</name>
<dbReference type="SUPFAM" id="SSF143990">
    <property type="entry name" value="YbiA-like"/>
    <property type="match status" value="1"/>
</dbReference>
<dbReference type="Pfam" id="PF08719">
    <property type="entry name" value="NADAR"/>
    <property type="match status" value="1"/>
</dbReference>
<keyword evidence="3" id="KW-1185">Reference proteome</keyword>
<gene>
    <name evidence="2" type="ORF">BU16DRAFT_536689</name>
</gene>
<sequence>MYHKALLMHDTATAARILAAPTPAAAKALGREVKNFRQEVWDQACDEVVGEGQYLKFSQNTGLGEVLLGTGKRELVEASPNDRVWGVGFNSEEAEGREGEWGENRLGRALMAARGRLRGERG</sequence>
<dbReference type="Gene3D" id="1.10.357.40">
    <property type="entry name" value="YbiA-like"/>
    <property type="match status" value="1"/>
</dbReference>
<accession>A0A6A6R1V1</accession>
<dbReference type="Proteomes" id="UP000799750">
    <property type="component" value="Unassembled WGS sequence"/>
</dbReference>
<dbReference type="OrthoDB" id="206452at2759"/>
<proteinExistence type="predicted"/>
<organism evidence="2 3">
    <name type="scientific">Lophium mytilinum</name>
    <dbReference type="NCBI Taxonomy" id="390894"/>
    <lineage>
        <taxon>Eukaryota</taxon>
        <taxon>Fungi</taxon>
        <taxon>Dikarya</taxon>
        <taxon>Ascomycota</taxon>
        <taxon>Pezizomycotina</taxon>
        <taxon>Dothideomycetes</taxon>
        <taxon>Pleosporomycetidae</taxon>
        <taxon>Mytilinidiales</taxon>
        <taxon>Mytilinidiaceae</taxon>
        <taxon>Lophium</taxon>
    </lineage>
</organism>
<evidence type="ECO:0000259" key="1">
    <source>
        <dbReference type="Pfam" id="PF08719"/>
    </source>
</evidence>
<dbReference type="AlphaFoldDB" id="A0A6A6R1V1"/>
<evidence type="ECO:0000313" key="2">
    <source>
        <dbReference type="EMBL" id="KAF2498681.1"/>
    </source>
</evidence>
<reference evidence="2" key="1">
    <citation type="journal article" date="2020" name="Stud. Mycol.">
        <title>101 Dothideomycetes genomes: a test case for predicting lifestyles and emergence of pathogens.</title>
        <authorList>
            <person name="Haridas S."/>
            <person name="Albert R."/>
            <person name="Binder M."/>
            <person name="Bloem J."/>
            <person name="Labutti K."/>
            <person name="Salamov A."/>
            <person name="Andreopoulos B."/>
            <person name="Baker S."/>
            <person name="Barry K."/>
            <person name="Bills G."/>
            <person name="Bluhm B."/>
            <person name="Cannon C."/>
            <person name="Castanera R."/>
            <person name="Culley D."/>
            <person name="Daum C."/>
            <person name="Ezra D."/>
            <person name="Gonzalez J."/>
            <person name="Henrissat B."/>
            <person name="Kuo A."/>
            <person name="Liang C."/>
            <person name="Lipzen A."/>
            <person name="Lutzoni F."/>
            <person name="Magnuson J."/>
            <person name="Mondo S."/>
            <person name="Nolan M."/>
            <person name="Ohm R."/>
            <person name="Pangilinan J."/>
            <person name="Park H.-J."/>
            <person name="Ramirez L."/>
            <person name="Alfaro M."/>
            <person name="Sun H."/>
            <person name="Tritt A."/>
            <person name="Yoshinaga Y."/>
            <person name="Zwiers L.-H."/>
            <person name="Turgeon B."/>
            <person name="Goodwin S."/>
            <person name="Spatafora J."/>
            <person name="Crous P."/>
            <person name="Grigoriev I."/>
        </authorList>
    </citation>
    <scope>NUCLEOTIDE SEQUENCE</scope>
    <source>
        <strain evidence="2">CBS 269.34</strain>
    </source>
</reference>
<evidence type="ECO:0000313" key="3">
    <source>
        <dbReference type="Proteomes" id="UP000799750"/>
    </source>
</evidence>
<protein>
    <submittedName>
        <fullName evidence="2">DUF1768-domain-containing protein</fullName>
    </submittedName>
</protein>
<dbReference type="EMBL" id="MU004185">
    <property type="protein sequence ID" value="KAF2498681.1"/>
    <property type="molecule type" value="Genomic_DNA"/>
</dbReference>
<dbReference type="CDD" id="cd15457">
    <property type="entry name" value="NADAR"/>
    <property type="match status" value="1"/>
</dbReference>
<feature type="domain" description="NADAR" evidence="1">
    <location>
        <begin position="1"/>
        <end position="118"/>
    </location>
</feature>
<dbReference type="InterPro" id="IPR012816">
    <property type="entry name" value="NADAR"/>
</dbReference>
<dbReference type="InterPro" id="IPR037238">
    <property type="entry name" value="YbiA-like_sf"/>
</dbReference>